<reference evidence="7" key="1">
    <citation type="submission" date="2023-10" db="EMBL/GenBank/DDBJ databases">
        <title>Genome assembly of Pristionchus species.</title>
        <authorList>
            <person name="Yoshida K."/>
            <person name="Sommer R.J."/>
        </authorList>
    </citation>
    <scope>NUCLEOTIDE SEQUENCE</scope>
    <source>
        <strain evidence="7">RS5133</strain>
    </source>
</reference>
<dbReference type="InterPro" id="IPR001461">
    <property type="entry name" value="Aspartic_peptidase_A1"/>
</dbReference>
<keyword evidence="2" id="KW-0645">Protease</keyword>
<dbReference type="PANTHER" id="PTHR47966">
    <property type="entry name" value="BETA-SITE APP-CLEAVING ENZYME, ISOFORM A-RELATED"/>
    <property type="match status" value="1"/>
</dbReference>
<evidence type="ECO:0000313" key="7">
    <source>
        <dbReference type="EMBL" id="GMT23081.1"/>
    </source>
</evidence>
<gene>
    <name evidence="7" type="ORF">PFISCL1PPCAC_14378</name>
</gene>
<feature type="domain" description="Peptidase A1" evidence="6">
    <location>
        <begin position="1"/>
        <end position="303"/>
    </location>
</feature>
<protein>
    <recommendedName>
        <fullName evidence="6">Peptidase A1 domain-containing protein</fullName>
    </recommendedName>
</protein>
<dbReference type="GO" id="GO:0004190">
    <property type="term" value="F:aspartic-type endopeptidase activity"/>
    <property type="evidence" value="ECO:0007669"/>
    <property type="project" value="UniProtKB-KW"/>
</dbReference>
<dbReference type="Proteomes" id="UP001432322">
    <property type="component" value="Unassembled WGS sequence"/>
</dbReference>
<keyword evidence="3" id="KW-0064">Aspartyl protease</keyword>
<dbReference type="InterPro" id="IPR034164">
    <property type="entry name" value="Pepsin-like_dom"/>
</dbReference>
<dbReference type="SUPFAM" id="SSF50630">
    <property type="entry name" value="Acid proteases"/>
    <property type="match status" value="1"/>
</dbReference>
<accession>A0AAV5VUB8</accession>
<dbReference type="PANTHER" id="PTHR47966:SF8">
    <property type="entry name" value="ASPARTIC PROTEASE 1-RELATED"/>
    <property type="match status" value="1"/>
</dbReference>
<dbReference type="InterPro" id="IPR021109">
    <property type="entry name" value="Peptidase_aspartic_dom_sf"/>
</dbReference>
<dbReference type="Gene3D" id="2.40.70.10">
    <property type="entry name" value="Acid Proteases"/>
    <property type="match status" value="2"/>
</dbReference>
<name>A0AAV5VUB8_9BILA</name>
<proteinExistence type="inferred from homology"/>
<keyword evidence="4" id="KW-0378">Hydrolase</keyword>
<dbReference type="FunFam" id="2.40.70.10:FF:000115">
    <property type="entry name" value="Lysosomal aspartic protease"/>
    <property type="match status" value="1"/>
</dbReference>
<comment type="similarity">
    <text evidence="1">Belongs to the peptidase A1 family.</text>
</comment>
<dbReference type="GO" id="GO:0006508">
    <property type="term" value="P:proteolysis"/>
    <property type="evidence" value="ECO:0007669"/>
    <property type="project" value="UniProtKB-KW"/>
</dbReference>
<dbReference type="GO" id="GO:0005764">
    <property type="term" value="C:lysosome"/>
    <property type="evidence" value="ECO:0007669"/>
    <property type="project" value="TreeGrafter"/>
</dbReference>
<feature type="active site" evidence="5">
    <location>
        <position position="16"/>
    </location>
</feature>
<dbReference type="CDD" id="cd05471">
    <property type="entry name" value="pepsin_like"/>
    <property type="match status" value="1"/>
</dbReference>
<feature type="non-terminal residue" evidence="7">
    <location>
        <position position="1"/>
    </location>
</feature>
<dbReference type="InterPro" id="IPR033121">
    <property type="entry name" value="PEPTIDASE_A1"/>
</dbReference>
<organism evidence="7 8">
    <name type="scientific">Pristionchus fissidentatus</name>
    <dbReference type="NCBI Taxonomy" id="1538716"/>
    <lineage>
        <taxon>Eukaryota</taxon>
        <taxon>Metazoa</taxon>
        <taxon>Ecdysozoa</taxon>
        <taxon>Nematoda</taxon>
        <taxon>Chromadorea</taxon>
        <taxon>Rhabditida</taxon>
        <taxon>Rhabditina</taxon>
        <taxon>Diplogasteromorpha</taxon>
        <taxon>Diplogasteroidea</taxon>
        <taxon>Neodiplogasteridae</taxon>
        <taxon>Pristionchus</taxon>
    </lineage>
</organism>
<evidence type="ECO:0000256" key="1">
    <source>
        <dbReference type="ARBA" id="ARBA00007447"/>
    </source>
</evidence>
<dbReference type="EMBL" id="BTSY01000004">
    <property type="protein sequence ID" value="GMT23081.1"/>
    <property type="molecule type" value="Genomic_DNA"/>
</dbReference>
<evidence type="ECO:0000256" key="3">
    <source>
        <dbReference type="ARBA" id="ARBA00022750"/>
    </source>
</evidence>
<dbReference type="AlphaFoldDB" id="A0AAV5VUB8"/>
<dbReference type="PRINTS" id="PR00792">
    <property type="entry name" value="PEPSIN"/>
</dbReference>
<dbReference type="PROSITE" id="PS51767">
    <property type="entry name" value="PEPTIDASE_A1"/>
    <property type="match status" value="1"/>
</dbReference>
<evidence type="ECO:0000259" key="6">
    <source>
        <dbReference type="PROSITE" id="PS51767"/>
    </source>
</evidence>
<evidence type="ECO:0000256" key="5">
    <source>
        <dbReference type="PIRSR" id="PIRSR601461-1"/>
    </source>
</evidence>
<comment type="caution">
    <text evidence="7">The sequence shown here is derived from an EMBL/GenBank/DDBJ whole genome shotgun (WGS) entry which is preliminary data.</text>
</comment>
<keyword evidence="8" id="KW-1185">Reference proteome</keyword>
<dbReference type="Pfam" id="PF00026">
    <property type="entry name" value="Asp"/>
    <property type="match status" value="1"/>
</dbReference>
<evidence type="ECO:0000256" key="2">
    <source>
        <dbReference type="ARBA" id="ARBA00022670"/>
    </source>
</evidence>
<evidence type="ECO:0000256" key="4">
    <source>
        <dbReference type="ARBA" id="ARBA00022801"/>
    </source>
</evidence>
<evidence type="ECO:0000313" key="8">
    <source>
        <dbReference type="Proteomes" id="UP001432322"/>
    </source>
</evidence>
<sequence>NISLGTPPQQFTVVMDTGSSNLWVIDSSCKSQACLGNLGSGYSKRRFDTAASTSYQATPTPFVLTYGSGSCTGTIGYDVLDMAGLNCPSQGIGVATTIADVFGNQPIDGILGLGWPALAEKGVVPPMQNVLNQLDQPIFTVYMSRHQQLNMNVDYYQDGGLITFGALDTKNCAAQVDYVKLSSKTYWQFPLQDFEIGSFQARTNYQAISDTGTSYLGVPIEIMPQIAKQSGATYNMRLQNYLLPCNGNYPDLVFKINGKDFHVSARQYVMDLGITVDGKPGYCALGIFAMQDLPKSARRTEEN</sequence>
<feature type="active site" evidence="5">
    <location>
        <position position="210"/>
    </location>
</feature>